<evidence type="ECO:0000256" key="1">
    <source>
        <dbReference type="SAM" id="MobiDB-lite"/>
    </source>
</evidence>
<dbReference type="PROSITE" id="PS51318">
    <property type="entry name" value="TAT"/>
    <property type="match status" value="1"/>
</dbReference>
<organism evidence="2 3">
    <name type="scientific">Halorubrum rubrum</name>
    <dbReference type="NCBI Taxonomy" id="1126240"/>
    <lineage>
        <taxon>Archaea</taxon>
        <taxon>Methanobacteriati</taxon>
        <taxon>Methanobacteriota</taxon>
        <taxon>Stenosarchaea group</taxon>
        <taxon>Halobacteria</taxon>
        <taxon>Halobacteriales</taxon>
        <taxon>Haloferacaceae</taxon>
        <taxon>Halorubrum</taxon>
    </lineage>
</organism>
<dbReference type="EMBL" id="JBHSKY010000015">
    <property type="protein sequence ID" value="MFC5279639.1"/>
    <property type="molecule type" value="Genomic_DNA"/>
</dbReference>
<dbReference type="Proteomes" id="UP001596118">
    <property type="component" value="Unassembled WGS sequence"/>
</dbReference>
<evidence type="ECO:0008006" key="4">
    <source>
        <dbReference type="Google" id="ProtNLM"/>
    </source>
</evidence>
<dbReference type="InterPro" id="IPR006311">
    <property type="entry name" value="TAT_signal"/>
</dbReference>
<comment type="caution">
    <text evidence="2">The sequence shown here is derived from an EMBL/GenBank/DDBJ whole genome shotgun (WGS) entry which is preliminary data.</text>
</comment>
<proteinExistence type="predicted"/>
<dbReference type="AlphaFoldDB" id="A0ABD5R3Z3"/>
<name>A0ABD5R3Z3_9EURY</name>
<evidence type="ECO:0000313" key="3">
    <source>
        <dbReference type="Proteomes" id="UP001596118"/>
    </source>
</evidence>
<keyword evidence="3" id="KW-1185">Reference proteome</keyword>
<reference evidence="2 3" key="1">
    <citation type="journal article" date="2019" name="Int. J. Syst. Evol. Microbiol.">
        <title>The Global Catalogue of Microorganisms (GCM) 10K type strain sequencing project: providing services to taxonomists for standard genome sequencing and annotation.</title>
        <authorList>
            <consortium name="The Broad Institute Genomics Platform"/>
            <consortium name="The Broad Institute Genome Sequencing Center for Infectious Disease"/>
            <person name="Wu L."/>
            <person name="Ma J."/>
        </authorList>
    </citation>
    <scope>NUCLEOTIDE SEQUENCE [LARGE SCALE GENOMIC DNA]</scope>
    <source>
        <strain evidence="2 3">CGMCC 1.12124</strain>
    </source>
</reference>
<feature type="compositionally biased region" description="Low complexity" evidence="1">
    <location>
        <begin position="11"/>
        <end position="27"/>
    </location>
</feature>
<feature type="region of interest" description="Disordered" evidence="1">
    <location>
        <begin position="1"/>
        <end position="36"/>
    </location>
</feature>
<dbReference type="RefSeq" id="WP_256411451.1">
    <property type="nucleotide sequence ID" value="NZ_JANHDM010000004.1"/>
</dbReference>
<sequence length="164" mass="17253">MTSADPTPTGDPTTSADPTTFTDPTPTEGGGRRPPRRRFLAAAGAAASAALAGCGGVVPETAPDDDGPNEVTVENATDSAVEVAVRVVDGEGETLFGRVFALEPETIASRDGFEAVPEEVHAFTADGLSRTWRYDPDLPIEFECEPKDVGLTLREDAIEPWYGC</sequence>
<protein>
    <recommendedName>
        <fullName evidence="4">Twin-arginine translocation signal domain-containing protein</fullName>
    </recommendedName>
</protein>
<accession>A0ABD5R3Z3</accession>
<evidence type="ECO:0000313" key="2">
    <source>
        <dbReference type="EMBL" id="MFC5279639.1"/>
    </source>
</evidence>
<gene>
    <name evidence="2" type="ORF">ACFPM1_12855</name>
</gene>